<comment type="caution">
    <text evidence="1">The sequence shown here is derived from an EMBL/GenBank/DDBJ whole genome shotgun (WGS) entry which is preliminary data.</text>
</comment>
<dbReference type="Gene3D" id="2.40.50.140">
    <property type="entry name" value="Nucleic acid-binding proteins"/>
    <property type="match status" value="1"/>
</dbReference>
<dbReference type="GO" id="GO:0003909">
    <property type="term" value="F:DNA ligase activity"/>
    <property type="evidence" value="ECO:0007669"/>
    <property type="project" value="InterPro"/>
</dbReference>
<proteinExistence type="predicted"/>
<name>A0A1Y2HA78_9FUNG</name>
<dbReference type="InterPro" id="IPR016059">
    <property type="entry name" value="DNA_ligase_ATP-dep_CS"/>
</dbReference>
<organism evidence="1 2">
    <name type="scientific">Catenaria anguillulae PL171</name>
    <dbReference type="NCBI Taxonomy" id="765915"/>
    <lineage>
        <taxon>Eukaryota</taxon>
        <taxon>Fungi</taxon>
        <taxon>Fungi incertae sedis</taxon>
        <taxon>Blastocladiomycota</taxon>
        <taxon>Blastocladiomycetes</taxon>
        <taxon>Blastocladiales</taxon>
        <taxon>Catenariaceae</taxon>
        <taxon>Catenaria</taxon>
    </lineage>
</organism>
<dbReference type="SUPFAM" id="SSF56091">
    <property type="entry name" value="DNA ligase/mRNA capping enzyme, catalytic domain"/>
    <property type="match status" value="1"/>
</dbReference>
<evidence type="ECO:0000313" key="2">
    <source>
        <dbReference type="Proteomes" id="UP000193411"/>
    </source>
</evidence>
<dbReference type="AlphaFoldDB" id="A0A1Y2HA78"/>
<evidence type="ECO:0000313" key="1">
    <source>
        <dbReference type="EMBL" id="ORZ29942.1"/>
    </source>
</evidence>
<evidence type="ECO:0008006" key="3">
    <source>
        <dbReference type="Google" id="ProtNLM"/>
    </source>
</evidence>
<sequence>MTISKPMLAESMCDIDIVKLCPKLVNSAGELAKFEKECLEKGFEGVIVRSPDSPYKCGRSTLKQQWMLKVKQFVDDEAEVVGFEELLHNNNESSVDERGYLKRSSTKYVKYKYFPIGTKDAPRHPVKTTVFRL</sequence>
<accession>A0A1Y2HA78</accession>
<dbReference type="Proteomes" id="UP000193411">
    <property type="component" value="Unassembled WGS sequence"/>
</dbReference>
<dbReference type="PROSITE" id="PS00333">
    <property type="entry name" value="DNA_LIGASE_A2"/>
    <property type="match status" value="1"/>
</dbReference>
<dbReference type="Gene3D" id="3.30.1490.70">
    <property type="match status" value="1"/>
</dbReference>
<gene>
    <name evidence="1" type="ORF">BCR44DRAFT_1465456</name>
</gene>
<reference evidence="1 2" key="1">
    <citation type="submission" date="2016-07" db="EMBL/GenBank/DDBJ databases">
        <title>Pervasive Adenine N6-methylation of Active Genes in Fungi.</title>
        <authorList>
            <consortium name="DOE Joint Genome Institute"/>
            <person name="Mondo S.J."/>
            <person name="Dannebaum R.O."/>
            <person name="Kuo R.C."/>
            <person name="Labutti K."/>
            <person name="Haridas S."/>
            <person name="Kuo A."/>
            <person name="Salamov A."/>
            <person name="Ahrendt S.R."/>
            <person name="Lipzen A."/>
            <person name="Sullivan W."/>
            <person name="Andreopoulos W.B."/>
            <person name="Clum A."/>
            <person name="Lindquist E."/>
            <person name="Daum C."/>
            <person name="Ramamoorthy G.K."/>
            <person name="Gryganskyi A."/>
            <person name="Culley D."/>
            <person name="Magnuson J.K."/>
            <person name="James T.Y."/>
            <person name="O'Malley M.A."/>
            <person name="Stajich J.E."/>
            <person name="Spatafora J.W."/>
            <person name="Visel A."/>
            <person name="Grigoriev I.V."/>
        </authorList>
    </citation>
    <scope>NUCLEOTIDE SEQUENCE [LARGE SCALE GENOMIC DNA]</scope>
    <source>
        <strain evidence="1 2">PL171</strain>
    </source>
</reference>
<protein>
    <recommendedName>
        <fullName evidence="3">ATP-dependent DNA ligase family profile domain-containing protein</fullName>
    </recommendedName>
</protein>
<dbReference type="SUPFAM" id="SSF50249">
    <property type="entry name" value="Nucleic acid-binding proteins"/>
    <property type="match status" value="1"/>
</dbReference>
<dbReference type="EMBL" id="MCFL01000116">
    <property type="protein sequence ID" value="ORZ29942.1"/>
    <property type="molecule type" value="Genomic_DNA"/>
</dbReference>
<keyword evidence="2" id="KW-1185">Reference proteome</keyword>
<dbReference type="OrthoDB" id="5588447at2759"/>
<dbReference type="InterPro" id="IPR012340">
    <property type="entry name" value="NA-bd_OB-fold"/>
</dbReference>